<dbReference type="SUPFAM" id="SSF55681">
    <property type="entry name" value="Class II aaRS and biotin synthetases"/>
    <property type="match status" value="1"/>
</dbReference>
<dbReference type="EMBL" id="JBEPSM010000001">
    <property type="protein sequence ID" value="MET4632675.1"/>
    <property type="molecule type" value="Genomic_DNA"/>
</dbReference>
<comment type="catalytic activity">
    <reaction evidence="6">
        <text>biotin + L-lysyl-[protein] + ATP = N(6)-biotinyl-L-lysyl-[protein] + AMP + diphosphate + H(+)</text>
        <dbReference type="Rhea" id="RHEA:11756"/>
        <dbReference type="Rhea" id="RHEA-COMP:9752"/>
        <dbReference type="Rhea" id="RHEA-COMP:10505"/>
        <dbReference type="ChEBI" id="CHEBI:15378"/>
        <dbReference type="ChEBI" id="CHEBI:29969"/>
        <dbReference type="ChEBI" id="CHEBI:30616"/>
        <dbReference type="ChEBI" id="CHEBI:33019"/>
        <dbReference type="ChEBI" id="CHEBI:57586"/>
        <dbReference type="ChEBI" id="CHEBI:83144"/>
        <dbReference type="ChEBI" id="CHEBI:456215"/>
        <dbReference type="EC" id="6.3.4.15"/>
    </reaction>
</comment>
<keyword evidence="1 8" id="KW-0436">Ligase</keyword>
<dbReference type="SUPFAM" id="SSF50037">
    <property type="entry name" value="C-terminal domain of transcriptional repressors"/>
    <property type="match status" value="1"/>
</dbReference>
<dbReference type="InterPro" id="IPR008988">
    <property type="entry name" value="Transcriptional_repressor_C"/>
</dbReference>
<reference evidence="8 9" key="1">
    <citation type="submission" date="2024-06" db="EMBL/GenBank/DDBJ databases">
        <title>Sorghum-associated microbial communities from plants grown in Nebraska, USA.</title>
        <authorList>
            <person name="Schachtman D."/>
        </authorList>
    </citation>
    <scope>NUCLEOTIDE SEQUENCE [LARGE SCALE GENOMIC DNA]</scope>
    <source>
        <strain evidence="8 9">3207</strain>
    </source>
</reference>
<sequence length="279" mass="29424">MMEFKLGRASAESAYRLKFFETTGSTNAEGLAAARAGDPGRCWFVTAQQTAGRGRRGRPWAMPAGNLAASLLVVVPNQPATAATLGFVAGLALDEALRSVAPGLAFRIGLDGIEGHGPAGSRDRLRLKWPNDVLLDGAKLAGILLEAEPLPDDRLAVVIGIGVNVVAAPEGLPYPATALAELGVGIDAFRLFEALSDAWASVARVWNEGRGFKSVRRLWLDRAAGLGETVAVRVGEQVFSGVFETIDEEGRLVIRSPEGLVRTIAAGEVHFGTVATSRQ</sequence>
<keyword evidence="4" id="KW-0092">Biotin</keyword>
<dbReference type="GO" id="GO:0004077">
    <property type="term" value="F:biotin--[biotin carboxyl-carrier protein] ligase activity"/>
    <property type="evidence" value="ECO:0007669"/>
    <property type="project" value="UniProtKB-EC"/>
</dbReference>
<dbReference type="Gene3D" id="3.30.930.10">
    <property type="entry name" value="Bira Bifunctional Protein, Domain 2"/>
    <property type="match status" value="1"/>
</dbReference>
<evidence type="ECO:0000259" key="7">
    <source>
        <dbReference type="PROSITE" id="PS51733"/>
    </source>
</evidence>
<evidence type="ECO:0000256" key="4">
    <source>
        <dbReference type="ARBA" id="ARBA00023267"/>
    </source>
</evidence>
<dbReference type="PROSITE" id="PS51733">
    <property type="entry name" value="BPL_LPL_CATALYTIC"/>
    <property type="match status" value="1"/>
</dbReference>
<evidence type="ECO:0000313" key="8">
    <source>
        <dbReference type="EMBL" id="MET4632675.1"/>
    </source>
</evidence>
<dbReference type="Gene3D" id="2.30.30.100">
    <property type="match status" value="1"/>
</dbReference>
<evidence type="ECO:0000256" key="6">
    <source>
        <dbReference type="ARBA" id="ARBA00047846"/>
    </source>
</evidence>
<keyword evidence="9" id="KW-1185">Reference proteome</keyword>
<dbReference type="InterPro" id="IPR004143">
    <property type="entry name" value="BPL_LPL_catalytic"/>
</dbReference>
<dbReference type="InterPro" id="IPR045864">
    <property type="entry name" value="aa-tRNA-synth_II/BPL/LPL"/>
</dbReference>
<dbReference type="CDD" id="cd16442">
    <property type="entry name" value="BPL"/>
    <property type="match status" value="1"/>
</dbReference>
<comment type="caution">
    <text evidence="8">The sequence shown here is derived from an EMBL/GenBank/DDBJ whole genome shotgun (WGS) entry which is preliminary data.</text>
</comment>
<evidence type="ECO:0000256" key="1">
    <source>
        <dbReference type="ARBA" id="ARBA00022598"/>
    </source>
</evidence>
<dbReference type="Proteomes" id="UP001549321">
    <property type="component" value="Unassembled WGS sequence"/>
</dbReference>
<dbReference type="PANTHER" id="PTHR12835">
    <property type="entry name" value="BIOTIN PROTEIN LIGASE"/>
    <property type="match status" value="1"/>
</dbReference>
<organism evidence="8 9">
    <name type="scientific">Kaistia defluvii</name>
    <dbReference type="NCBI Taxonomy" id="410841"/>
    <lineage>
        <taxon>Bacteria</taxon>
        <taxon>Pseudomonadati</taxon>
        <taxon>Pseudomonadota</taxon>
        <taxon>Alphaproteobacteria</taxon>
        <taxon>Hyphomicrobiales</taxon>
        <taxon>Kaistiaceae</taxon>
        <taxon>Kaistia</taxon>
    </lineage>
</organism>
<dbReference type="Pfam" id="PF02237">
    <property type="entry name" value="BPL_C"/>
    <property type="match status" value="1"/>
</dbReference>
<dbReference type="InterPro" id="IPR004408">
    <property type="entry name" value="Biotin_CoA_COase_ligase"/>
</dbReference>
<evidence type="ECO:0000256" key="5">
    <source>
        <dbReference type="ARBA" id="ARBA00024227"/>
    </source>
</evidence>
<gene>
    <name evidence="8" type="ORF">ABIE08_000588</name>
</gene>
<accession>A0ABV2QUN1</accession>
<keyword evidence="3" id="KW-0067">ATP-binding</keyword>
<keyword evidence="2" id="KW-0547">Nucleotide-binding</keyword>
<feature type="domain" description="BPL/LPL catalytic" evidence="7">
    <location>
        <begin position="11"/>
        <end position="207"/>
    </location>
</feature>
<dbReference type="Pfam" id="PF03099">
    <property type="entry name" value="BPL_LplA_LipB"/>
    <property type="match status" value="1"/>
</dbReference>
<evidence type="ECO:0000256" key="2">
    <source>
        <dbReference type="ARBA" id="ARBA00022741"/>
    </source>
</evidence>
<evidence type="ECO:0000313" key="9">
    <source>
        <dbReference type="Proteomes" id="UP001549321"/>
    </source>
</evidence>
<protein>
    <recommendedName>
        <fullName evidence="5">biotin--[biotin carboxyl-carrier protein] ligase</fullName>
        <ecNumber evidence="5">6.3.4.15</ecNumber>
    </recommendedName>
</protein>
<dbReference type="PANTHER" id="PTHR12835:SF5">
    <property type="entry name" value="BIOTIN--PROTEIN LIGASE"/>
    <property type="match status" value="1"/>
</dbReference>
<evidence type="ECO:0000256" key="3">
    <source>
        <dbReference type="ARBA" id="ARBA00022840"/>
    </source>
</evidence>
<dbReference type="InterPro" id="IPR003142">
    <property type="entry name" value="BPL_C"/>
</dbReference>
<name>A0ABV2QUN1_9HYPH</name>
<proteinExistence type="predicted"/>
<dbReference type="EC" id="6.3.4.15" evidence="5"/>